<evidence type="ECO:0000256" key="1">
    <source>
        <dbReference type="ARBA" id="ARBA00022448"/>
    </source>
</evidence>
<evidence type="ECO:0000313" key="10">
    <source>
        <dbReference type="Proteomes" id="UP000461670"/>
    </source>
</evidence>
<dbReference type="EMBL" id="WNDQ01000002">
    <property type="protein sequence ID" value="KAF1023804.1"/>
    <property type="molecule type" value="Genomic_DNA"/>
</dbReference>
<dbReference type="Pfam" id="PF00005">
    <property type="entry name" value="ABC_tran"/>
    <property type="match status" value="1"/>
</dbReference>
<proteinExistence type="predicted"/>
<evidence type="ECO:0000313" key="9">
    <source>
        <dbReference type="EMBL" id="KAF1023804.1"/>
    </source>
</evidence>
<dbReference type="PANTHER" id="PTHR42781:SF1">
    <property type="entry name" value="THIAMINE IMPORT ATP-BINDING PROTEIN THIQ"/>
    <property type="match status" value="1"/>
</dbReference>
<comment type="caution">
    <text evidence="9">The sequence shown here is derived from an EMBL/GenBank/DDBJ whole genome shotgun (WGS) entry which is preliminary data.</text>
</comment>
<keyword evidence="1" id="KW-0813">Transport</keyword>
<keyword evidence="4" id="KW-0547">Nucleotide-binding</keyword>
<dbReference type="GO" id="GO:0016887">
    <property type="term" value="F:ATP hydrolysis activity"/>
    <property type="evidence" value="ECO:0007669"/>
    <property type="project" value="InterPro"/>
</dbReference>
<gene>
    <name evidence="9" type="primary">cysA_1</name>
    <name evidence="9" type="ORF">GAK30_00170</name>
</gene>
<dbReference type="InterPro" id="IPR027417">
    <property type="entry name" value="P-loop_NTPase"/>
</dbReference>
<dbReference type="PANTHER" id="PTHR42781">
    <property type="entry name" value="SPERMIDINE/PUTRESCINE IMPORT ATP-BINDING PROTEIN POTA"/>
    <property type="match status" value="1"/>
</dbReference>
<dbReference type="PROSITE" id="PS50893">
    <property type="entry name" value="ABC_TRANSPORTER_2"/>
    <property type="match status" value="1"/>
</dbReference>
<organism evidence="9 10">
    <name type="scientific">Paracidovorax wautersii</name>
    <dbReference type="NCBI Taxonomy" id="1177982"/>
    <lineage>
        <taxon>Bacteria</taxon>
        <taxon>Pseudomonadati</taxon>
        <taxon>Pseudomonadota</taxon>
        <taxon>Betaproteobacteria</taxon>
        <taxon>Burkholderiales</taxon>
        <taxon>Comamonadaceae</taxon>
        <taxon>Paracidovorax</taxon>
    </lineage>
</organism>
<dbReference type="InterPro" id="IPR003439">
    <property type="entry name" value="ABC_transporter-like_ATP-bd"/>
</dbReference>
<evidence type="ECO:0000256" key="2">
    <source>
        <dbReference type="ARBA" id="ARBA00022475"/>
    </source>
</evidence>
<evidence type="ECO:0000256" key="5">
    <source>
        <dbReference type="ARBA" id="ARBA00022840"/>
    </source>
</evidence>
<keyword evidence="5 9" id="KW-0067">ATP-binding</keyword>
<dbReference type="Gene3D" id="3.40.50.300">
    <property type="entry name" value="P-loop containing nucleotide triphosphate hydrolases"/>
    <property type="match status" value="1"/>
</dbReference>
<evidence type="ECO:0000259" key="8">
    <source>
        <dbReference type="PROSITE" id="PS50893"/>
    </source>
</evidence>
<evidence type="ECO:0000256" key="6">
    <source>
        <dbReference type="ARBA" id="ARBA00022967"/>
    </source>
</evidence>
<reference evidence="10" key="1">
    <citation type="journal article" date="2020" name="MBio">
        <title>Horizontal gene transfer to a defensive symbiont with a reduced genome amongst a multipartite beetle microbiome.</title>
        <authorList>
            <person name="Waterworth S.C."/>
            <person name="Florez L.V."/>
            <person name="Rees E.R."/>
            <person name="Hertweck C."/>
            <person name="Kaltenpoth M."/>
            <person name="Kwan J.C."/>
        </authorList>
    </citation>
    <scope>NUCLEOTIDE SEQUENCE [LARGE SCALE GENOMIC DNA]</scope>
</reference>
<dbReference type="Proteomes" id="UP000461670">
    <property type="component" value="Unassembled WGS sequence"/>
</dbReference>
<dbReference type="InterPro" id="IPR050093">
    <property type="entry name" value="ABC_SmlMolc_Importer"/>
</dbReference>
<dbReference type="SMART" id="SM00382">
    <property type="entry name" value="AAA"/>
    <property type="match status" value="1"/>
</dbReference>
<sequence>MIDLDIRLRVGDRHRAFDLAAHIRSDASFVAFYGPSGSGKSLTLQTMAGLLRPQAGHIRLGGRTLTDVASGRFVPPRERRLGYLFQDYALFPHLSVRENIGFGLTSWLRRRPSAAQRDRIDELLVRFGLAGLAASRPSTLSGGQKQRVALARALATQPDALLLDEPFSALNPMLRASMRAELKQVQAQWGIPVIMITHDIEDVLALAQTTFVFSDGQVVRDIDMATAHSRELLPGAPAPLSPQETARRDRFAGLLHTS</sequence>
<evidence type="ECO:0000256" key="4">
    <source>
        <dbReference type="ARBA" id="ARBA00022741"/>
    </source>
</evidence>
<accession>A0A7V8FS05</accession>
<keyword evidence="2" id="KW-1003">Cell membrane</keyword>
<feature type="domain" description="ABC transporter" evidence="8">
    <location>
        <begin position="1"/>
        <end position="240"/>
    </location>
</feature>
<evidence type="ECO:0000256" key="3">
    <source>
        <dbReference type="ARBA" id="ARBA00022519"/>
    </source>
</evidence>
<dbReference type="AlphaFoldDB" id="A0A7V8FS05"/>
<dbReference type="PROSITE" id="PS00211">
    <property type="entry name" value="ABC_TRANSPORTER_1"/>
    <property type="match status" value="1"/>
</dbReference>
<dbReference type="GO" id="GO:0005524">
    <property type="term" value="F:ATP binding"/>
    <property type="evidence" value="ECO:0007669"/>
    <property type="project" value="UniProtKB-KW"/>
</dbReference>
<keyword evidence="3" id="KW-0997">Cell inner membrane</keyword>
<keyword evidence="7" id="KW-0472">Membrane</keyword>
<keyword evidence="6" id="KW-1278">Translocase</keyword>
<name>A0A7V8FS05_9BURK</name>
<dbReference type="SUPFAM" id="SSF52540">
    <property type="entry name" value="P-loop containing nucleoside triphosphate hydrolases"/>
    <property type="match status" value="1"/>
</dbReference>
<protein>
    <submittedName>
        <fullName evidence="9">Sulfate/thiosulfate import ATP-binding protein CysA</fullName>
    </submittedName>
</protein>
<evidence type="ECO:0000256" key="7">
    <source>
        <dbReference type="ARBA" id="ARBA00023136"/>
    </source>
</evidence>
<dbReference type="InterPro" id="IPR017871">
    <property type="entry name" value="ABC_transporter-like_CS"/>
</dbReference>
<dbReference type="InterPro" id="IPR003593">
    <property type="entry name" value="AAA+_ATPase"/>
</dbReference>